<feature type="domain" description="DNA utilization protein HofO C-terminal" evidence="2">
    <location>
        <begin position="83"/>
        <end position="152"/>
    </location>
</feature>
<evidence type="ECO:0000259" key="2">
    <source>
        <dbReference type="Pfam" id="PF25319"/>
    </source>
</evidence>
<gene>
    <name evidence="3" type="ORF">M989_00475</name>
</gene>
<keyword evidence="1" id="KW-0472">Membrane</keyword>
<dbReference type="EMBL" id="LXEU01000012">
    <property type="protein sequence ID" value="OAT55947.1"/>
    <property type="molecule type" value="Genomic_DNA"/>
</dbReference>
<dbReference type="PROSITE" id="PS51257">
    <property type="entry name" value="PROKAR_LIPOPROTEIN"/>
    <property type="match status" value="1"/>
</dbReference>
<proteinExistence type="predicted"/>
<evidence type="ECO:0000256" key="1">
    <source>
        <dbReference type="SAM" id="Phobius"/>
    </source>
</evidence>
<comment type="caution">
    <text evidence="3">The sequence shown here is derived from an EMBL/GenBank/DDBJ whole genome shotgun (WGS) entry which is preliminary data.</text>
</comment>
<dbReference type="PATRIC" id="fig|1354264.4.peg.496"/>
<name>A0A1B7K721_9ENTR</name>
<dbReference type="RefSeq" id="WP_074398716.1">
    <property type="nucleotide sequence ID" value="NZ_LXEU01000012.1"/>
</dbReference>
<sequence>MRLPDGWRAVSRLNALRLTGLMALLAGCGLCFYMMKQVNLTFEKGNEARQRQHAQYVAGWQRLMPLRVLPEGAESVVPPVVAFSPAAFQQAGAKLVSWQPSDKGGELVLDTPWLQVVSTFSLLAERDMQVAAFALTGENGTLRFTMRLVHDDEP</sequence>
<reference evidence="3 4" key="1">
    <citation type="submission" date="2016-04" db="EMBL/GenBank/DDBJ databases">
        <title>ATOL: Assembling a taxonomically balanced genome-scale reconstruction of the evolutionary history of the Enterobacteriaceae.</title>
        <authorList>
            <person name="Plunkett G.III."/>
            <person name="Neeno-Eckwall E.C."/>
            <person name="Glasner J.D."/>
            <person name="Perna N.T."/>
        </authorList>
    </citation>
    <scope>NUCLEOTIDE SEQUENCE [LARGE SCALE GENOMIC DNA]</scope>
    <source>
        <strain evidence="3 4">ATCC 51603</strain>
    </source>
</reference>
<dbReference type="AlphaFoldDB" id="A0A1B7K721"/>
<organism evidence="3 4">
    <name type="scientific">Kluyvera georgiana ATCC 51603</name>
    <dbReference type="NCBI Taxonomy" id="1354264"/>
    <lineage>
        <taxon>Bacteria</taxon>
        <taxon>Pseudomonadati</taxon>
        <taxon>Pseudomonadota</taxon>
        <taxon>Gammaproteobacteria</taxon>
        <taxon>Enterobacterales</taxon>
        <taxon>Enterobacteriaceae</taxon>
        <taxon>Kluyvera</taxon>
    </lineage>
</organism>
<keyword evidence="4" id="KW-1185">Reference proteome</keyword>
<evidence type="ECO:0000313" key="4">
    <source>
        <dbReference type="Proteomes" id="UP000078386"/>
    </source>
</evidence>
<dbReference type="Proteomes" id="UP000078386">
    <property type="component" value="Unassembled WGS sequence"/>
</dbReference>
<feature type="transmembrane region" description="Helical" evidence="1">
    <location>
        <begin position="15"/>
        <end position="35"/>
    </location>
</feature>
<accession>A0A1B7K721</accession>
<dbReference type="InterPro" id="IPR057522">
    <property type="entry name" value="HofO_C"/>
</dbReference>
<keyword evidence="1" id="KW-0812">Transmembrane</keyword>
<evidence type="ECO:0000313" key="3">
    <source>
        <dbReference type="EMBL" id="OAT55947.1"/>
    </source>
</evidence>
<dbReference type="Pfam" id="PF25319">
    <property type="entry name" value="HofO"/>
    <property type="match status" value="1"/>
</dbReference>
<protein>
    <submittedName>
        <fullName evidence="3">PilO family type IV pilus biogenesis protein</fullName>
    </submittedName>
</protein>
<keyword evidence="1" id="KW-1133">Transmembrane helix</keyword>